<feature type="compositionally biased region" description="Basic and acidic residues" evidence="1">
    <location>
        <begin position="398"/>
        <end position="417"/>
    </location>
</feature>
<protein>
    <submittedName>
        <fullName evidence="3">Uncharacterized protein</fullName>
    </submittedName>
</protein>
<evidence type="ECO:0000313" key="3">
    <source>
        <dbReference type="EMBL" id="CAE7461929.1"/>
    </source>
</evidence>
<dbReference type="AlphaFoldDB" id="A0A812RZW2"/>
<keyword evidence="4" id="KW-1185">Reference proteome</keyword>
<evidence type="ECO:0000313" key="4">
    <source>
        <dbReference type="Proteomes" id="UP000649617"/>
    </source>
</evidence>
<feature type="signal peptide" evidence="2">
    <location>
        <begin position="1"/>
        <end position="24"/>
    </location>
</feature>
<feature type="region of interest" description="Disordered" evidence="1">
    <location>
        <begin position="382"/>
        <end position="417"/>
    </location>
</feature>
<feature type="region of interest" description="Disordered" evidence="1">
    <location>
        <begin position="194"/>
        <end position="240"/>
    </location>
</feature>
<evidence type="ECO:0000256" key="1">
    <source>
        <dbReference type="SAM" id="MobiDB-lite"/>
    </source>
</evidence>
<gene>
    <name evidence="3" type="ORF">SPIL2461_LOCUS11550</name>
</gene>
<dbReference type="OrthoDB" id="10449097at2759"/>
<feature type="compositionally biased region" description="Low complexity" evidence="1">
    <location>
        <begin position="219"/>
        <end position="234"/>
    </location>
</feature>
<accession>A0A812RZW2</accession>
<organism evidence="3 4">
    <name type="scientific">Symbiodinium pilosum</name>
    <name type="common">Dinoflagellate</name>
    <dbReference type="NCBI Taxonomy" id="2952"/>
    <lineage>
        <taxon>Eukaryota</taxon>
        <taxon>Sar</taxon>
        <taxon>Alveolata</taxon>
        <taxon>Dinophyceae</taxon>
        <taxon>Suessiales</taxon>
        <taxon>Symbiodiniaceae</taxon>
        <taxon>Symbiodinium</taxon>
    </lineage>
</organism>
<comment type="caution">
    <text evidence="3">The sequence shown here is derived from an EMBL/GenBank/DDBJ whole genome shotgun (WGS) entry which is preliminary data.</text>
</comment>
<proteinExistence type="predicted"/>
<dbReference type="Proteomes" id="UP000649617">
    <property type="component" value="Unassembled WGS sequence"/>
</dbReference>
<sequence>MWIPSAILLSVTQLASFTYQFGYAQVSQTLLETHFLQLCQSCTILATVELGIRAHLKSEMDNEDDKALMAGFQKILKGLCDGSLLLNPGMIVCGSPSCLQRLLSTQKNFEGTNFSSLIAGHESQKNFATFVSMSNSSQANDSESSAPSCLRISLTEADQVVPVDVFHARLPGLFGADQPHHILAFVEDTAGREAPPATHGFPKWHQSHGRASSRRWPFSLPSESLMSSQSQGSEAASTAGAPSNQVLEVLQELAEATFLVDPCSPDGDLLEAHLKFNKTHPAQQPPSLRMLSKVSEWDDLQMLMRTYAMGVLQGAPDLPVALHSMQIRVPGAPRKLLKARQVRLSLANRSREFGQPLFLYLHLKNFNKKDARPSYLTRLQREALQEQPDDDSSDDREEQLHQVPAEHAEENRAERMLEEIPVPPQFLRADVRVEGPLYHL</sequence>
<evidence type="ECO:0000256" key="2">
    <source>
        <dbReference type="SAM" id="SignalP"/>
    </source>
</evidence>
<reference evidence="3" key="1">
    <citation type="submission" date="2021-02" db="EMBL/GenBank/DDBJ databases">
        <authorList>
            <person name="Dougan E. K."/>
            <person name="Rhodes N."/>
            <person name="Thang M."/>
            <person name="Chan C."/>
        </authorList>
    </citation>
    <scope>NUCLEOTIDE SEQUENCE</scope>
</reference>
<feature type="chain" id="PRO_5032722436" evidence="2">
    <location>
        <begin position="25"/>
        <end position="440"/>
    </location>
</feature>
<feature type="non-terminal residue" evidence="3">
    <location>
        <position position="440"/>
    </location>
</feature>
<keyword evidence="2" id="KW-0732">Signal</keyword>
<dbReference type="EMBL" id="CAJNIZ010022459">
    <property type="protein sequence ID" value="CAE7461929.1"/>
    <property type="molecule type" value="Genomic_DNA"/>
</dbReference>
<feature type="compositionally biased region" description="Acidic residues" evidence="1">
    <location>
        <begin position="387"/>
        <end position="397"/>
    </location>
</feature>
<name>A0A812RZW2_SYMPI</name>